<evidence type="ECO:0000313" key="5">
    <source>
        <dbReference type="EMBL" id="MBD1599489.1"/>
    </source>
</evidence>
<evidence type="ECO:0000313" key="6">
    <source>
        <dbReference type="Proteomes" id="UP000805841"/>
    </source>
</evidence>
<dbReference type="Proteomes" id="UP000805841">
    <property type="component" value="Unassembled WGS sequence"/>
</dbReference>
<dbReference type="InterPro" id="IPR023614">
    <property type="entry name" value="Porin_dom_sf"/>
</dbReference>
<dbReference type="InterPro" id="IPR005318">
    <property type="entry name" value="OM_porin_bac"/>
</dbReference>
<evidence type="ECO:0000256" key="2">
    <source>
        <dbReference type="ARBA" id="ARBA00022448"/>
    </source>
</evidence>
<keyword evidence="6" id="KW-1185">Reference proteome</keyword>
<dbReference type="Pfam" id="PF03573">
    <property type="entry name" value="OprD"/>
    <property type="match status" value="1"/>
</dbReference>
<reference evidence="5 6" key="1">
    <citation type="journal article" date="2020" name="Insects">
        <title>Bacteria Belonging to Pseudomonas typographi sp. nov. from the Bark Beetle Ips typographus Have Genomic Potential to Aid in the Host Ecology.</title>
        <authorList>
            <person name="Peral-Aranega E."/>
            <person name="Saati-Santamaria Z."/>
            <person name="Kolarik M."/>
            <person name="Rivas R."/>
            <person name="Garcia-Fraile P."/>
        </authorList>
    </citation>
    <scope>NUCLEOTIDE SEQUENCE [LARGE SCALE GENOMIC DNA]</scope>
    <source>
        <strain evidence="5 6">CA3A</strain>
    </source>
</reference>
<accession>A0ABR7Z258</accession>
<evidence type="ECO:0000256" key="3">
    <source>
        <dbReference type="ARBA" id="ARBA00022729"/>
    </source>
</evidence>
<dbReference type="RefSeq" id="WP_190420899.1">
    <property type="nucleotide sequence ID" value="NZ_JAAOCA010000013.1"/>
</dbReference>
<proteinExistence type="inferred from homology"/>
<gene>
    <name evidence="5" type="ORF">HAQ05_12345</name>
</gene>
<protein>
    <submittedName>
        <fullName evidence="5">OprD family porin</fullName>
    </submittedName>
</protein>
<evidence type="ECO:0000256" key="1">
    <source>
        <dbReference type="ARBA" id="ARBA00009075"/>
    </source>
</evidence>
<comment type="similarity">
    <text evidence="1">Belongs to the outer membrane porin (Opr) (TC 1.B.25) family.</text>
</comment>
<dbReference type="PANTHER" id="PTHR34596">
    <property type="entry name" value="CHITOPORIN"/>
    <property type="match status" value="1"/>
</dbReference>
<sequence>MKSTSAITLIAGTLCMNASAWADFVDDGKAVLDLKNFYFNNDMRDATGKTAEWGQGAVFNYRSGFTEGVVGFGVDAQTMLGLRLDGGKGDHKGSSMIPDDSDGGARHDWSHGGAAAKMKVSNTVLTYGNTLQPNLPILKSNDGRLLPQTYEGGIITSKEISDVTLVAGQLEHMVGRGSTNRSGFAVGGPSGKILPQSNQFRFAGADWKATPNLLLQYYYANMEDYYGQHFLGLTHVAPLGADTSLTSDVRYFRSSADGANGTAAGRAEGYRVGGYTHDGSGEIDNRTWSAAFTLKHGGHSLMVGHQRVSEGSNFVQPNQANTGEGAGGYSNYLLTDRLIFNFTRAGERTSFAQYDYNFKQFGLPGLTAGISYLSGDHIKNTSDESQEEWERDLAIDYQVQQGALKGVKLGWRNGALRGNATNDQDQNRLIVSYSIPLF</sequence>
<dbReference type="EMBL" id="JAAOCA010000013">
    <property type="protein sequence ID" value="MBD1599489.1"/>
    <property type="molecule type" value="Genomic_DNA"/>
</dbReference>
<comment type="caution">
    <text evidence="5">The sequence shown here is derived from an EMBL/GenBank/DDBJ whole genome shotgun (WGS) entry which is preliminary data.</text>
</comment>
<evidence type="ECO:0000256" key="4">
    <source>
        <dbReference type="SAM" id="SignalP"/>
    </source>
</evidence>
<organism evidence="5 6">
    <name type="scientific">Pseudomonas typographi</name>
    <dbReference type="NCBI Taxonomy" id="2715964"/>
    <lineage>
        <taxon>Bacteria</taxon>
        <taxon>Pseudomonadati</taxon>
        <taxon>Pseudomonadota</taxon>
        <taxon>Gammaproteobacteria</taxon>
        <taxon>Pseudomonadales</taxon>
        <taxon>Pseudomonadaceae</taxon>
        <taxon>Pseudomonas</taxon>
    </lineage>
</organism>
<feature type="chain" id="PRO_5046462157" evidence="4">
    <location>
        <begin position="23"/>
        <end position="438"/>
    </location>
</feature>
<dbReference type="Gene3D" id="2.40.160.10">
    <property type="entry name" value="Porin"/>
    <property type="match status" value="1"/>
</dbReference>
<feature type="signal peptide" evidence="4">
    <location>
        <begin position="1"/>
        <end position="22"/>
    </location>
</feature>
<dbReference type="PANTHER" id="PTHR34596:SF2">
    <property type="entry name" value="CHITOPORIN"/>
    <property type="match status" value="1"/>
</dbReference>
<keyword evidence="2" id="KW-0813">Transport</keyword>
<keyword evidence="3 4" id="KW-0732">Signal</keyword>
<name>A0ABR7Z258_9PSED</name>